<keyword evidence="4" id="KW-1185">Reference proteome</keyword>
<feature type="region of interest" description="Disordered" evidence="1">
    <location>
        <begin position="110"/>
        <end position="146"/>
    </location>
</feature>
<reference evidence="3 4" key="1">
    <citation type="journal article" date="2016" name="Genome Biol. Evol.">
        <title>Divergent and convergent evolution of fungal pathogenicity.</title>
        <authorList>
            <person name="Shang Y."/>
            <person name="Xiao G."/>
            <person name="Zheng P."/>
            <person name="Cen K."/>
            <person name="Zhan S."/>
            <person name="Wang C."/>
        </authorList>
    </citation>
    <scope>NUCLEOTIDE SEQUENCE [LARGE SCALE GENOMIC DNA]</scope>
    <source>
        <strain evidence="3 4">RCEF 2490</strain>
    </source>
</reference>
<sequence length="146" mass="16073">MVKLAYLAFGAFTALSKALWMDECRNKYHYCGKNLLNSGELALAEEYLKFKDKITVALAEAKAALLAAGKIDDSFQFSGNVMDEGLFFCDDEKLVFQVQCEKCQIEKGMTDSDWCPLPAPMPTPTAESETEPDATTAPDPAVDNEN</sequence>
<feature type="chain" id="PRO_5007896585" evidence="2">
    <location>
        <begin position="19"/>
        <end position="146"/>
    </location>
</feature>
<feature type="signal peptide" evidence="2">
    <location>
        <begin position="1"/>
        <end position="18"/>
    </location>
</feature>
<evidence type="ECO:0000313" key="4">
    <source>
        <dbReference type="Proteomes" id="UP000078544"/>
    </source>
</evidence>
<accession>A0A168EGB3</accession>
<protein>
    <submittedName>
        <fullName evidence="3">Uncharacterized protein</fullName>
    </submittedName>
</protein>
<keyword evidence="2" id="KW-0732">Signal</keyword>
<dbReference type="AlphaFoldDB" id="A0A168EGB3"/>
<proteinExistence type="predicted"/>
<dbReference type="EMBL" id="AZGY01000004">
    <property type="protein sequence ID" value="KZZ98765.1"/>
    <property type="molecule type" value="Genomic_DNA"/>
</dbReference>
<organism evidence="3 4">
    <name type="scientific">Moelleriella libera RCEF 2490</name>
    <dbReference type="NCBI Taxonomy" id="1081109"/>
    <lineage>
        <taxon>Eukaryota</taxon>
        <taxon>Fungi</taxon>
        <taxon>Dikarya</taxon>
        <taxon>Ascomycota</taxon>
        <taxon>Pezizomycotina</taxon>
        <taxon>Sordariomycetes</taxon>
        <taxon>Hypocreomycetidae</taxon>
        <taxon>Hypocreales</taxon>
        <taxon>Clavicipitaceae</taxon>
        <taxon>Moelleriella</taxon>
    </lineage>
</organism>
<gene>
    <name evidence="3" type="ORF">AAL_02316</name>
</gene>
<evidence type="ECO:0000313" key="3">
    <source>
        <dbReference type="EMBL" id="KZZ98765.1"/>
    </source>
</evidence>
<name>A0A168EGB3_9HYPO</name>
<evidence type="ECO:0000256" key="1">
    <source>
        <dbReference type="SAM" id="MobiDB-lite"/>
    </source>
</evidence>
<comment type="caution">
    <text evidence="3">The sequence shown here is derived from an EMBL/GenBank/DDBJ whole genome shotgun (WGS) entry which is preliminary data.</text>
</comment>
<evidence type="ECO:0000256" key="2">
    <source>
        <dbReference type="SAM" id="SignalP"/>
    </source>
</evidence>
<dbReference type="Proteomes" id="UP000078544">
    <property type="component" value="Unassembled WGS sequence"/>
</dbReference>